<name>A0ABR9W556_9BACT</name>
<protein>
    <submittedName>
        <fullName evidence="2">T9SS type A sorting domain-containing protein</fullName>
    </submittedName>
</protein>
<dbReference type="RefSeq" id="WP_194118898.1">
    <property type="nucleotide sequence ID" value="NZ_JACYGY010000001.1"/>
</dbReference>
<feature type="signal peptide" evidence="1">
    <location>
        <begin position="1"/>
        <end position="19"/>
    </location>
</feature>
<comment type="caution">
    <text evidence="2">The sequence shown here is derived from an EMBL/GenBank/DDBJ whole genome shotgun (WGS) entry which is preliminary data.</text>
</comment>
<dbReference type="Gene3D" id="2.60.40.10">
    <property type="entry name" value="Immunoglobulins"/>
    <property type="match status" value="1"/>
</dbReference>
<dbReference type="InterPro" id="IPR026444">
    <property type="entry name" value="Secre_tail"/>
</dbReference>
<sequence length="408" mass="43436">MKKIYALLVISFVFSGANAQTACPNISIDDFSGIGCALDFTNADPLNTVKQVECTGLTGTISGAADIWMQKQSPAGGGTTASAGYYGTGQFDYSSGASNISSFSITYDGADGNTDPDDVNITGPVLGDFTNKTIQFLATIDDIGAGKFITFSVSVWDGAGFKSEATITLNGPRTQITDLNYNLGVLIGKADLTDIRAIQFKQVSNQNGMDNSITQLSAVCVGNTPLPVTLTKFSGSYGEGNVDLGWSTSSESNASHFEIETSRNGKNFIKLGDVLAKGNSSSTTSYSFRYINSSFDNAYFRLKMIDNDGTFSYSRIISVQSKSDDSGSFNVFPTIFGNELTISLPGTNSSTAVVRIIGMNGNIHLDNVYNINNNNSVEITDLNTVPSGLYIVHITSGSLIEFKKVIKQ</sequence>
<dbReference type="EMBL" id="JACYGY010000001">
    <property type="protein sequence ID" value="MBE9460570.1"/>
    <property type="molecule type" value="Genomic_DNA"/>
</dbReference>
<keyword evidence="1" id="KW-0732">Signal</keyword>
<gene>
    <name evidence="2" type="ORF">IEE83_01625</name>
</gene>
<dbReference type="Proteomes" id="UP000634134">
    <property type="component" value="Unassembled WGS sequence"/>
</dbReference>
<feature type="chain" id="PRO_5046030049" evidence="1">
    <location>
        <begin position="20"/>
        <end position="408"/>
    </location>
</feature>
<proteinExistence type="predicted"/>
<evidence type="ECO:0000313" key="2">
    <source>
        <dbReference type="EMBL" id="MBE9460570.1"/>
    </source>
</evidence>
<accession>A0ABR9W556</accession>
<organism evidence="2 3">
    <name type="scientific">Dyadobacter subterraneus</name>
    <dbReference type="NCBI Taxonomy" id="2773304"/>
    <lineage>
        <taxon>Bacteria</taxon>
        <taxon>Pseudomonadati</taxon>
        <taxon>Bacteroidota</taxon>
        <taxon>Cytophagia</taxon>
        <taxon>Cytophagales</taxon>
        <taxon>Spirosomataceae</taxon>
        <taxon>Dyadobacter</taxon>
    </lineage>
</organism>
<keyword evidence="3" id="KW-1185">Reference proteome</keyword>
<evidence type="ECO:0000313" key="3">
    <source>
        <dbReference type="Proteomes" id="UP000634134"/>
    </source>
</evidence>
<dbReference type="NCBIfam" id="TIGR04183">
    <property type="entry name" value="Por_Secre_tail"/>
    <property type="match status" value="1"/>
</dbReference>
<evidence type="ECO:0000256" key="1">
    <source>
        <dbReference type="SAM" id="SignalP"/>
    </source>
</evidence>
<reference evidence="3" key="1">
    <citation type="submission" date="2023-07" db="EMBL/GenBank/DDBJ databases">
        <title>Dyadobacter sp. nov 'subterranea' isolated from contaminted grondwater.</title>
        <authorList>
            <person name="Szabo I."/>
            <person name="Al-Omari J."/>
            <person name="Szerdahelyi S.G."/>
            <person name="Rado J."/>
        </authorList>
    </citation>
    <scope>NUCLEOTIDE SEQUENCE [LARGE SCALE GENOMIC DNA]</scope>
    <source>
        <strain evidence="3">UP-52</strain>
    </source>
</reference>
<dbReference type="InterPro" id="IPR013783">
    <property type="entry name" value="Ig-like_fold"/>
</dbReference>